<name>T1IT10_STRMM</name>
<dbReference type="InterPro" id="IPR046439">
    <property type="entry name" value="ZF_RZ_dom"/>
</dbReference>
<dbReference type="InterPro" id="IPR027417">
    <property type="entry name" value="P-loop_NTPase"/>
</dbReference>
<evidence type="ECO:0000313" key="11">
    <source>
        <dbReference type="Proteomes" id="UP000014500"/>
    </source>
</evidence>
<keyword evidence="7" id="KW-0391">Immunity</keyword>
<evidence type="ECO:0000256" key="6">
    <source>
        <dbReference type="ARBA" id="ARBA00022833"/>
    </source>
</evidence>
<keyword evidence="6" id="KW-0862">Zinc</keyword>
<evidence type="ECO:0000256" key="3">
    <source>
        <dbReference type="ARBA" id="ARBA00022723"/>
    </source>
</evidence>
<dbReference type="PROSITE" id="PS51981">
    <property type="entry name" value="ZF_RZ"/>
    <property type="match status" value="1"/>
</dbReference>
<dbReference type="InterPro" id="IPR057373">
    <property type="entry name" value="ZNFX1"/>
</dbReference>
<dbReference type="GO" id="GO:0008270">
    <property type="term" value="F:zinc ion binding"/>
    <property type="evidence" value="ECO:0007669"/>
    <property type="project" value="UniProtKB-KW"/>
</dbReference>
<reference evidence="11" key="1">
    <citation type="submission" date="2011-05" db="EMBL/GenBank/DDBJ databases">
        <authorList>
            <person name="Richards S.R."/>
            <person name="Qu J."/>
            <person name="Jiang H."/>
            <person name="Jhangiani S.N."/>
            <person name="Agravi P."/>
            <person name="Goodspeed R."/>
            <person name="Gross S."/>
            <person name="Mandapat C."/>
            <person name="Jackson L."/>
            <person name="Mathew T."/>
            <person name="Pu L."/>
            <person name="Thornton R."/>
            <person name="Saada N."/>
            <person name="Wilczek-Boney K.B."/>
            <person name="Lee S."/>
            <person name="Kovar C."/>
            <person name="Wu Y."/>
            <person name="Scherer S.E."/>
            <person name="Worley K.C."/>
            <person name="Muzny D.M."/>
            <person name="Gibbs R."/>
        </authorList>
    </citation>
    <scope>NUCLEOTIDE SEQUENCE</scope>
    <source>
        <strain evidence="11">Brora</strain>
    </source>
</reference>
<protein>
    <recommendedName>
        <fullName evidence="9">RZ-type domain-containing protein</fullName>
    </recommendedName>
</protein>
<evidence type="ECO:0000259" key="9">
    <source>
        <dbReference type="PROSITE" id="PS51981"/>
    </source>
</evidence>
<keyword evidence="3" id="KW-0479">Metal-binding</keyword>
<evidence type="ECO:0000256" key="1">
    <source>
        <dbReference type="ARBA" id="ARBA00004496"/>
    </source>
</evidence>
<dbReference type="CDD" id="cd17936">
    <property type="entry name" value="EEXXEc_NFX1"/>
    <property type="match status" value="1"/>
</dbReference>
<evidence type="ECO:0000256" key="8">
    <source>
        <dbReference type="SAM" id="SignalP"/>
    </source>
</evidence>
<dbReference type="InterPro" id="IPR000967">
    <property type="entry name" value="Znf_NFX1"/>
</dbReference>
<dbReference type="STRING" id="126957.T1IT10"/>
<evidence type="ECO:0000256" key="7">
    <source>
        <dbReference type="ARBA" id="ARBA00022859"/>
    </source>
</evidence>
<evidence type="ECO:0000256" key="2">
    <source>
        <dbReference type="ARBA" id="ARBA00022490"/>
    </source>
</evidence>
<dbReference type="PANTHER" id="PTHR10887">
    <property type="entry name" value="DNA2/NAM7 HELICASE FAMILY"/>
    <property type="match status" value="1"/>
</dbReference>
<dbReference type="Pfam" id="PF20173">
    <property type="entry name" value="ZnF_RZ-type"/>
    <property type="match status" value="1"/>
</dbReference>
<dbReference type="FunFam" id="3.40.50.300:FF:000742">
    <property type="entry name" value="NFX1-type zinc finger-containing protein 1"/>
    <property type="match status" value="1"/>
</dbReference>
<dbReference type="GO" id="GO:0031048">
    <property type="term" value="P:regulatory ncRNA-mediated heterochromatin formation"/>
    <property type="evidence" value="ECO:0007669"/>
    <property type="project" value="TreeGrafter"/>
</dbReference>
<evidence type="ECO:0000313" key="10">
    <source>
        <dbReference type="EnsemblMetazoa" id="SMAR004249-PA"/>
    </source>
</evidence>
<keyword evidence="8" id="KW-0732">Signal</keyword>
<dbReference type="OMA" id="QCGHFLT"/>
<dbReference type="Proteomes" id="UP000014500">
    <property type="component" value="Unassembled WGS sequence"/>
</dbReference>
<dbReference type="InterPro" id="IPR045055">
    <property type="entry name" value="DNA2/NAM7-like"/>
</dbReference>
<dbReference type="Pfam" id="PF13087">
    <property type="entry name" value="AAA_12"/>
    <property type="match status" value="1"/>
</dbReference>
<dbReference type="EMBL" id="JH431454">
    <property type="status" value="NOT_ANNOTATED_CDS"/>
    <property type="molecule type" value="Genomic_DNA"/>
</dbReference>
<dbReference type="HOGENOM" id="CLU_001066_0_1_1"/>
<dbReference type="GO" id="GO:0005737">
    <property type="term" value="C:cytoplasm"/>
    <property type="evidence" value="ECO:0007669"/>
    <property type="project" value="UniProtKB-SubCell"/>
</dbReference>
<dbReference type="InterPro" id="IPR041679">
    <property type="entry name" value="DNA2/NAM7-like_C"/>
</dbReference>
<dbReference type="SUPFAM" id="SSF52540">
    <property type="entry name" value="P-loop containing nucleoside triphosphate hydrolases"/>
    <property type="match status" value="1"/>
</dbReference>
<keyword evidence="4" id="KW-0677">Repeat</keyword>
<dbReference type="GO" id="GO:0031380">
    <property type="term" value="C:nuclear RNA-directed RNA polymerase complex"/>
    <property type="evidence" value="ECO:0007669"/>
    <property type="project" value="TreeGrafter"/>
</dbReference>
<dbReference type="Pfam" id="PF25396">
    <property type="entry name" value="ZNFX1"/>
    <property type="match status" value="1"/>
</dbReference>
<dbReference type="SMART" id="SM00438">
    <property type="entry name" value="ZnF_NFX"/>
    <property type="match status" value="6"/>
</dbReference>
<keyword evidence="11" id="KW-1185">Reference proteome</keyword>
<feature type="chain" id="PRO_5004590023" description="RZ-type domain-containing protein" evidence="8">
    <location>
        <begin position="22"/>
        <end position="1749"/>
    </location>
</feature>
<dbReference type="GO" id="GO:0002376">
    <property type="term" value="P:immune system process"/>
    <property type="evidence" value="ECO:0007669"/>
    <property type="project" value="UniProtKB-KW"/>
</dbReference>
<accession>T1IT10</accession>
<dbReference type="GO" id="GO:0004386">
    <property type="term" value="F:helicase activity"/>
    <property type="evidence" value="ECO:0007669"/>
    <property type="project" value="InterPro"/>
</dbReference>
<organism evidence="10 11">
    <name type="scientific">Strigamia maritima</name>
    <name type="common">European centipede</name>
    <name type="synonym">Geophilus maritimus</name>
    <dbReference type="NCBI Taxonomy" id="126957"/>
    <lineage>
        <taxon>Eukaryota</taxon>
        <taxon>Metazoa</taxon>
        <taxon>Ecdysozoa</taxon>
        <taxon>Arthropoda</taxon>
        <taxon>Myriapoda</taxon>
        <taxon>Chilopoda</taxon>
        <taxon>Pleurostigmophora</taxon>
        <taxon>Geophilomorpha</taxon>
        <taxon>Linotaeniidae</taxon>
        <taxon>Strigamia</taxon>
    </lineage>
</organism>
<feature type="domain" description="RZ-type" evidence="9">
    <location>
        <begin position="1660"/>
        <end position="1731"/>
    </location>
</feature>
<dbReference type="CDD" id="cd18808">
    <property type="entry name" value="SF1_C_Upf1"/>
    <property type="match status" value="1"/>
</dbReference>
<feature type="signal peptide" evidence="8">
    <location>
        <begin position="1"/>
        <end position="21"/>
    </location>
</feature>
<dbReference type="InterPro" id="IPR041677">
    <property type="entry name" value="DNA2/NAM7_AAA_11"/>
</dbReference>
<dbReference type="Pfam" id="PF13086">
    <property type="entry name" value="AAA_11"/>
    <property type="match status" value="2"/>
</dbReference>
<keyword evidence="2" id="KW-0963">Cytoplasm</keyword>
<proteinExistence type="predicted"/>
<comment type="subcellular location">
    <subcellularLocation>
        <location evidence="1">Cytoplasm</location>
    </subcellularLocation>
</comment>
<dbReference type="EnsemblMetazoa" id="SMAR004249-RA">
    <property type="protein sequence ID" value="SMAR004249-PA"/>
    <property type="gene ID" value="SMAR004249"/>
</dbReference>
<keyword evidence="5" id="KW-0863">Zinc-finger</keyword>
<evidence type="ECO:0000256" key="4">
    <source>
        <dbReference type="ARBA" id="ARBA00022737"/>
    </source>
</evidence>
<dbReference type="PhylomeDB" id="T1IT10"/>
<dbReference type="InterPro" id="IPR047187">
    <property type="entry name" value="SF1_C_Upf1"/>
</dbReference>
<sequence>MTNRLIFGSLLCLSQDNFATAIFASVVDRKPEDLKNGIVTVKFEDELETVKELTKTELNAVYFMAESQAYFESFRHVLKGLQTFDSKNLPLQKYIIDVQRWIEPPDYLDYETTFDFTKAMCKTDDHEQPFTPPFESLFETSFDFTNAVDTSDDPETSIDFTNAKDPTDDHETTFDFTNAMATDDPGERPHINRARVVDIHTWPAPESMGLDESQRRAMHLALSSAVAVIQGPPGTGKTYVGLKIVEVLLGNKHVWRPFGESNPILVVCLTNHALDQFLEGMLKFTNGLIRVGGRSKNKSLGRYNLKFIKDRMFCDKTREGYIHRAVKKYDYTLRVLRERMEVEKQKGLLLNVQILHEKALGIITGEDKRLVESLIEGFIEFYELGFDPRGQDWCPTSFLSTWLGLDANEFVIEYDLLNFLHDEAEYEVVKKKRKIEQPTVLPDFNLLAEDEAEMDSDDGLIDVEDEAMAANRHRQLEAEEMEEVQLKVPSLNSGDWSVIVDLLVDPEYLMVQQKNYQVVMDDNGVERMIVDQLDPDTNKMYQQMGNARKEIATRELGLSSTMSDEEIFRVENVWNLSFADRWKLYRRWIRQFQVCVEERMIQLQRQYETEAKKLKEVINAEELSILRDKDIIGMTTTGAAKYLKELKPSIVIVEEAAEILEAHIITTLSSSTKHLILIGDHKQLRPSVSVYRLSQDYHMDISLFERLIRNNVRYETLQLQHRMRPEISQILKPHIYKILEDHPSVREYPKVKGITTSLFFLNHENAEESVTDSTTRKNPFEAEFLVALCRYLLQQGYDPSQITILVAYAGQLFELRDLMDRKTFDGVKVTVVDNYQGEENDIILLSFVRCNAEGQIGFLKTDNRINVALSRAKIGLYCVGNFKLFASKSQTWRKICNYLEIQGYTGDEMTLQCQKHGHLTKVRNLNDFQSLAPEGGCLEVCNVKLPCGHYCSRICHVAEHSRCEQTCNKVLCELQHTCPSKCYQICGPCRVKVMKYHLNCEHSEYQPCFVDIATVKCKVLVERDLRCGHLVTLECHIDVEHYDCLVSVNRELPHCKHERVMKCFQDPEKVNCKVNCRARLECGHACPRTCHPMDDPEHELTECKKKCEKEICERGHKCKNLCYQRCNKCLIFVEKERPCGHKIQHPCSKEIIMRPSTSRYSSSQRCFEEMGYVDPCVEPCKLTLVALIRTMGCGHVIKAECRTQPTSLVCTVACKKNLPCGHRCPKNCGDVCETKCSHLVNRRGLCGHEVKTPCHYSRSVIAQYCKRPCNLVLDCHHRCKGTCGKCRQGRVHIPCKETCGRPQICGHSCTFPCALVCPPCLKNCSNQCVHSWCQKKCGQPCKKCREPCVWRCAHLQCNTQCGQMCTRGPCNVACKKVLRCGHSCIGLCGEKCPKLCRICNRKELLEFSLYGNEENVDARFIQLADCGHCIEVEGMDHWMEMEEEEIKMKECPRCKSTIWKSFRYGNIIKKRMTNVQKVKNEIFGKEKNLRSTMHQVHQEIKNNGLLSTHFPKECKWFVKRLTGKQPVHKNQLVIIQNQVKILTLMTNSKEKFNKEMQSSEAKRYFEADLEFLVDRLMMNEEKMSEIEIRDIGIELTRIELYAMYMNADYLAKGNRSTATEMHLDTAKRLLAKGSKLTEAEAGIVEDAIRKAADLVPGLGITHTERLEIVKAIDLQPGHWFECPNGHLYVITECGGAMETSKCPECGVKIGGGNHDLLAGNAHTGVMDGSRHAAYSDLTGIGNFDLNNII</sequence>
<reference evidence="10" key="2">
    <citation type="submission" date="2015-02" db="UniProtKB">
        <authorList>
            <consortium name="EnsemblMetazoa"/>
        </authorList>
    </citation>
    <scope>IDENTIFICATION</scope>
</reference>
<evidence type="ECO:0000256" key="5">
    <source>
        <dbReference type="ARBA" id="ARBA00022771"/>
    </source>
</evidence>
<dbReference type="eggNOG" id="KOG1807">
    <property type="taxonomic scope" value="Eukaryota"/>
</dbReference>
<dbReference type="PANTHER" id="PTHR10887:SF341">
    <property type="entry name" value="NFX1-TYPE ZINC FINGER-CONTAINING PROTEIN 1"/>
    <property type="match status" value="1"/>
</dbReference>
<dbReference type="Gene3D" id="3.40.50.300">
    <property type="entry name" value="P-loop containing nucleotide triphosphate hydrolases"/>
    <property type="match status" value="3"/>
</dbReference>